<sequence length="68" mass="8092">MNTSMNVLDDRMVDMAFITQFTGLTDKWFYKLIQDGAFPKPIKMGRSSRWLKSEVENWVLFRISESRK</sequence>
<dbReference type="Proteomes" id="UP000296159">
    <property type="component" value="Unassembled WGS sequence"/>
</dbReference>
<accession>A0A2U1UBJ9</accession>
<keyword evidence="2" id="KW-1185">Reference proteome</keyword>
<dbReference type="EMBL" id="QDKH01000003">
    <property type="protein sequence ID" value="PWC19038.1"/>
    <property type="molecule type" value="Genomic_DNA"/>
</dbReference>
<dbReference type="RefSeq" id="WP_136165127.1">
    <property type="nucleotide sequence ID" value="NZ_KZ819072.1"/>
</dbReference>
<name>A0A2U1UBJ9_9GAMM</name>
<reference evidence="1 2" key="1">
    <citation type="submission" date="2018-04" db="EMBL/GenBank/DDBJ databases">
        <title>Brenneria corticis sp.nov.</title>
        <authorList>
            <person name="Li Y."/>
        </authorList>
    </citation>
    <scope>NUCLEOTIDE SEQUENCE [LARGE SCALE GENOMIC DNA]</scope>
    <source>
        <strain evidence="1 2">CFCC 11842</strain>
    </source>
</reference>
<evidence type="ECO:0000313" key="1">
    <source>
        <dbReference type="EMBL" id="PWC19038.1"/>
    </source>
</evidence>
<proteinExistence type="predicted"/>
<organism evidence="1 2">
    <name type="scientific">Brenneria corticis</name>
    <dbReference type="NCBI Taxonomy" id="2173106"/>
    <lineage>
        <taxon>Bacteria</taxon>
        <taxon>Pseudomonadati</taxon>
        <taxon>Pseudomonadota</taxon>
        <taxon>Gammaproteobacteria</taxon>
        <taxon>Enterobacterales</taxon>
        <taxon>Pectobacteriaceae</taxon>
        <taxon>Brenneria</taxon>
    </lineage>
</organism>
<dbReference type="Pfam" id="PF05930">
    <property type="entry name" value="Phage_AlpA"/>
    <property type="match status" value="1"/>
</dbReference>
<protein>
    <submittedName>
        <fullName evidence="1">Rha family transcriptional regulator</fullName>
    </submittedName>
</protein>
<dbReference type="AlphaFoldDB" id="A0A2U1UBJ9"/>
<evidence type="ECO:0000313" key="2">
    <source>
        <dbReference type="Proteomes" id="UP000296159"/>
    </source>
</evidence>
<gene>
    <name evidence="1" type="ORF">DDT56_03125</name>
</gene>
<dbReference type="InterPro" id="IPR010260">
    <property type="entry name" value="AlpA"/>
</dbReference>
<comment type="caution">
    <text evidence="1">The sequence shown here is derived from an EMBL/GenBank/DDBJ whole genome shotgun (WGS) entry which is preliminary data.</text>
</comment>
<dbReference type="Gene3D" id="1.10.238.160">
    <property type="match status" value="1"/>
</dbReference>